<evidence type="ECO:0000256" key="8">
    <source>
        <dbReference type="ARBA" id="ARBA00023277"/>
    </source>
</evidence>
<dbReference type="CDD" id="cd02853">
    <property type="entry name" value="E_set_MTHase_like_N"/>
    <property type="match status" value="1"/>
</dbReference>
<keyword evidence="6" id="KW-0963">Cytoplasm</keyword>
<sequence length="643" mass="71066">MRTGTRHVAGRQLRHGHFAGNGEGGAGPQGLACVHRMPFGPRPVDDASPEAGYRFRLWAPAEKRVELCLMPANGERSAHACAKSDGWHSCKVAEARPGDRYCFRLDGQLEVPDPASRFNPDGVHGPSVILDPATFAWDEDWQGRPWEDAVLYELHVGSFTPEGTYAAAEHKLDELAALGITAIELMPLAESAGRRGWGYDGVLPYAPHAHYGTPDELKHFIQAAHRRGLMVFLDVVYNHFGPEGNYLHVYAPQFFTAGHETPWGGAIAYEGAASPAVRAFFIHNALYWLEEYRFDGLRLDAVQTIHDSSKPHILEELSIRVRSRIGNRHVHLVLENVDNRASLLAPPATPGRYDAQWNDDFHHAAHVILTGERDGYYADYADRPVQHLARCLTEGFAYQGEHSPFHGAVRGEASASLPASAFVNFLQNHDQIGNRAFGERLSTLTTPERLRALIALQLLAPSPPLLFMGEEAGATTPFLYFCDYQGDLGTAVREGRRREFAGFSRFSGADVARIPDPSAEDTFRASKLDWIAREEPEAQAWLAFYRKLLELRRTMVVPRVPWLVPGRCGVQFAGDEAFDLRWTTVDGFALVLRANLSDKPSPLLPSPGVLPFAAVGADAAEPDRLGPWAVRAYVLPVDEGRAP</sequence>
<evidence type="ECO:0000256" key="6">
    <source>
        <dbReference type="ARBA" id="ARBA00022490"/>
    </source>
</evidence>
<dbReference type="GO" id="GO:0005992">
    <property type="term" value="P:trehalose biosynthetic process"/>
    <property type="evidence" value="ECO:0007669"/>
    <property type="project" value="UniProtKB-UniRule"/>
</dbReference>
<dbReference type="UniPathway" id="UPA00299"/>
<protein>
    <recommendedName>
        <fullName evidence="5 13">Malto-oligosyltrehalose trehalohydrolase</fullName>
        <shortName evidence="14">MTHase</shortName>
        <ecNumber evidence="4 13">3.2.1.141</ecNumber>
    </recommendedName>
    <alternativeName>
        <fullName evidence="11 14">4-alpha-D-((1-&gt;4)-alpha-D-glucano)trehalose trehalohydrolase</fullName>
    </alternativeName>
    <alternativeName>
        <fullName evidence="10 14">Maltooligosyl trehalose trehalohydrolase</fullName>
    </alternativeName>
</protein>
<evidence type="ECO:0000256" key="2">
    <source>
        <dbReference type="ARBA" id="ARBA00005199"/>
    </source>
</evidence>
<gene>
    <name evidence="18" type="ORF">C7389_103202</name>
</gene>
<feature type="site" description="Transition state stabilizer" evidence="16">
    <location>
        <position position="430"/>
    </location>
</feature>
<comment type="subcellular location">
    <subcellularLocation>
        <location evidence="1 15">Cytoplasm</location>
    </subcellularLocation>
</comment>
<dbReference type="AlphaFoldDB" id="A0A4R6EDN7"/>
<organism evidence="18 19">
    <name type="scientific">Azoarcus indigens</name>
    <dbReference type="NCBI Taxonomy" id="29545"/>
    <lineage>
        <taxon>Bacteria</taxon>
        <taxon>Pseudomonadati</taxon>
        <taxon>Pseudomonadota</taxon>
        <taxon>Betaproteobacteria</taxon>
        <taxon>Rhodocyclales</taxon>
        <taxon>Zoogloeaceae</taxon>
        <taxon>Azoarcus</taxon>
    </lineage>
</organism>
<dbReference type="SMART" id="SM00642">
    <property type="entry name" value="Aamy"/>
    <property type="match status" value="1"/>
</dbReference>
<dbReference type="PANTHER" id="PTHR43651">
    <property type="entry name" value="1,4-ALPHA-GLUCAN-BRANCHING ENZYME"/>
    <property type="match status" value="1"/>
</dbReference>
<evidence type="ECO:0000259" key="17">
    <source>
        <dbReference type="SMART" id="SM00642"/>
    </source>
</evidence>
<dbReference type="InterPro" id="IPR006047">
    <property type="entry name" value="GH13_cat_dom"/>
</dbReference>
<dbReference type="EC" id="3.2.1.141" evidence="4 13"/>
<evidence type="ECO:0000256" key="10">
    <source>
        <dbReference type="ARBA" id="ARBA00032057"/>
    </source>
</evidence>
<feature type="active site" description="Proton donor" evidence="15">
    <location>
        <position position="335"/>
    </location>
</feature>
<reference evidence="18 19" key="1">
    <citation type="submission" date="2019-03" db="EMBL/GenBank/DDBJ databases">
        <title>Genomic Encyclopedia of Type Strains, Phase IV (KMG-IV): sequencing the most valuable type-strain genomes for metagenomic binning, comparative biology and taxonomic classification.</title>
        <authorList>
            <person name="Goeker M."/>
        </authorList>
    </citation>
    <scope>NUCLEOTIDE SEQUENCE [LARGE SCALE GENOMIC DNA]</scope>
    <source>
        <strain evidence="18 19">DSM 12121</strain>
    </source>
</reference>
<dbReference type="Proteomes" id="UP000295129">
    <property type="component" value="Unassembled WGS sequence"/>
</dbReference>
<dbReference type="Pfam" id="PF02922">
    <property type="entry name" value="CBM_48"/>
    <property type="match status" value="1"/>
</dbReference>
<evidence type="ECO:0000256" key="3">
    <source>
        <dbReference type="ARBA" id="ARBA00008061"/>
    </source>
</evidence>
<dbReference type="InterPro" id="IPR044901">
    <property type="entry name" value="Trehalose_TreZ_E-set_sf"/>
</dbReference>
<evidence type="ECO:0000256" key="12">
    <source>
        <dbReference type="ARBA" id="ARBA00034013"/>
    </source>
</evidence>
<evidence type="ECO:0000256" key="5">
    <source>
        <dbReference type="ARBA" id="ARBA00015938"/>
    </source>
</evidence>
<evidence type="ECO:0000256" key="7">
    <source>
        <dbReference type="ARBA" id="ARBA00022801"/>
    </source>
</evidence>
<keyword evidence="19" id="KW-1185">Reference proteome</keyword>
<feature type="domain" description="Glycosyl hydrolase family 13 catalytic" evidence="17">
    <location>
        <begin position="153"/>
        <end position="513"/>
    </location>
</feature>
<dbReference type="EMBL" id="SNVV01000003">
    <property type="protein sequence ID" value="TDN55864.1"/>
    <property type="molecule type" value="Genomic_DNA"/>
</dbReference>
<dbReference type="RefSeq" id="WP_246034637.1">
    <property type="nucleotide sequence ID" value="NZ_SNVV01000003.1"/>
</dbReference>
<dbReference type="PANTHER" id="PTHR43651:SF11">
    <property type="entry name" value="MALTO-OLIGOSYLTREHALOSE TREHALOHYDROLASE"/>
    <property type="match status" value="1"/>
</dbReference>
<dbReference type="SUPFAM" id="SSF51445">
    <property type="entry name" value="(Trans)glycosidases"/>
    <property type="match status" value="1"/>
</dbReference>
<evidence type="ECO:0000313" key="19">
    <source>
        <dbReference type="Proteomes" id="UP000295129"/>
    </source>
</evidence>
<dbReference type="CDD" id="cd11325">
    <property type="entry name" value="AmyAc_GTHase"/>
    <property type="match status" value="1"/>
</dbReference>
<evidence type="ECO:0000256" key="1">
    <source>
        <dbReference type="ARBA" id="ARBA00004496"/>
    </source>
</evidence>
<comment type="pathway">
    <text evidence="2 14">Glycan biosynthesis; trehalose biosynthesis.</text>
</comment>
<evidence type="ECO:0000256" key="11">
    <source>
        <dbReference type="ARBA" id="ARBA00033284"/>
    </source>
</evidence>
<evidence type="ECO:0000256" key="14">
    <source>
        <dbReference type="PIRNR" id="PIRNR006337"/>
    </source>
</evidence>
<feature type="active site" description="Nucleophile" evidence="15">
    <location>
        <position position="300"/>
    </location>
</feature>
<evidence type="ECO:0000256" key="16">
    <source>
        <dbReference type="PIRSR" id="PIRSR006337-3"/>
    </source>
</evidence>
<dbReference type="SUPFAM" id="SSF81296">
    <property type="entry name" value="E set domains"/>
    <property type="match status" value="1"/>
</dbReference>
<dbReference type="GO" id="GO:0005737">
    <property type="term" value="C:cytoplasm"/>
    <property type="evidence" value="ECO:0007669"/>
    <property type="project" value="UniProtKB-SubCell"/>
</dbReference>
<comment type="similarity">
    <text evidence="3 14">Belongs to the glycosyl hydrolase 13 family.</text>
</comment>
<dbReference type="InterPro" id="IPR017853">
    <property type="entry name" value="GH"/>
</dbReference>
<evidence type="ECO:0000256" key="15">
    <source>
        <dbReference type="PIRSR" id="PIRSR006337-1"/>
    </source>
</evidence>
<dbReference type="InterPro" id="IPR014756">
    <property type="entry name" value="Ig_E-set"/>
</dbReference>
<evidence type="ECO:0000256" key="9">
    <source>
        <dbReference type="ARBA" id="ARBA00023295"/>
    </source>
</evidence>
<dbReference type="NCBIfam" id="TIGR02402">
    <property type="entry name" value="trehalose_TreZ"/>
    <property type="match status" value="1"/>
</dbReference>
<keyword evidence="9 14" id="KW-0326">Glycosidase</keyword>
<dbReference type="InterPro" id="IPR004193">
    <property type="entry name" value="Glyco_hydro_13_N"/>
</dbReference>
<evidence type="ECO:0000313" key="18">
    <source>
        <dbReference type="EMBL" id="TDN55864.1"/>
    </source>
</evidence>
<comment type="catalytic activity">
    <reaction evidence="12 14">
        <text>hydrolysis of (1-&gt;4)-alpha-D-glucosidic linkage in 4-alpha-D-[(1-&gt;4)-alpha-D-glucanosyl]n trehalose to yield trehalose and (1-&gt;4)-alpha-D-glucan.</text>
        <dbReference type="EC" id="3.2.1.141"/>
    </reaction>
</comment>
<dbReference type="Gene3D" id="3.20.20.80">
    <property type="entry name" value="Glycosidases"/>
    <property type="match status" value="1"/>
</dbReference>
<name>A0A4R6EDN7_9RHOO</name>
<dbReference type="Gene3D" id="2.60.40.10">
    <property type="entry name" value="Immunoglobulins"/>
    <property type="match status" value="1"/>
</dbReference>
<dbReference type="InterPro" id="IPR022567">
    <property type="entry name" value="DUF3459"/>
</dbReference>
<dbReference type="InterPro" id="IPR012768">
    <property type="entry name" value="Trehalose_TreZ"/>
</dbReference>
<dbReference type="GO" id="GO:0033942">
    <property type="term" value="F:4-alpha-D-(1-&gt;4)-alpha-D-glucanotrehalose trehalohydrolase activity"/>
    <property type="evidence" value="ECO:0007669"/>
    <property type="project" value="UniProtKB-EC"/>
</dbReference>
<dbReference type="Gene3D" id="1.10.10.760">
    <property type="entry name" value="E-set domains of sugar-utilizing enzymes"/>
    <property type="match status" value="1"/>
</dbReference>
<dbReference type="InterPro" id="IPR013783">
    <property type="entry name" value="Ig-like_fold"/>
</dbReference>
<accession>A0A4R6EDN7</accession>
<dbReference type="PIRSF" id="PIRSF006337">
    <property type="entry name" value="Trehalose_TreZ"/>
    <property type="match status" value="1"/>
</dbReference>
<evidence type="ECO:0000256" key="4">
    <source>
        <dbReference type="ARBA" id="ARBA00012268"/>
    </source>
</evidence>
<dbReference type="Pfam" id="PF11941">
    <property type="entry name" value="DUF3459"/>
    <property type="match status" value="1"/>
</dbReference>
<proteinExistence type="inferred from homology"/>
<comment type="caution">
    <text evidence="18">The sequence shown here is derived from an EMBL/GenBank/DDBJ whole genome shotgun (WGS) entry which is preliminary data.</text>
</comment>
<dbReference type="Pfam" id="PF00128">
    <property type="entry name" value="Alpha-amylase"/>
    <property type="match status" value="1"/>
</dbReference>
<keyword evidence="8" id="KW-0119">Carbohydrate metabolism</keyword>
<keyword evidence="7 14" id="KW-0378">Hydrolase</keyword>
<evidence type="ECO:0000256" key="13">
    <source>
        <dbReference type="NCBIfam" id="TIGR02402"/>
    </source>
</evidence>